<dbReference type="InterPro" id="IPR008969">
    <property type="entry name" value="CarboxyPept-like_regulatory"/>
</dbReference>
<gene>
    <name evidence="1" type="ORF">Pla144_41730</name>
</gene>
<name>A0A5C6CF26_9BACT</name>
<keyword evidence="2" id="KW-1185">Reference proteome</keyword>
<organism evidence="1 2">
    <name type="scientific">Bythopirellula polymerisocia</name>
    <dbReference type="NCBI Taxonomy" id="2528003"/>
    <lineage>
        <taxon>Bacteria</taxon>
        <taxon>Pseudomonadati</taxon>
        <taxon>Planctomycetota</taxon>
        <taxon>Planctomycetia</taxon>
        <taxon>Pirellulales</taxon>
        <taxon>Lacipirellulaceae</taxon>
        <taxon>Bythopirellula</taxon>
    </lineage>
</organism>
<evidence type="ECO:0000313" key="2">
    <source>
        <dbReference type="Proteomes" id="UP000318437"/>
    </source>
</evidence>
<protein>
    <recommendedName>
        <fullName evidence="3">Carboxypeptidase regulatory-like domain-containing protein</fullName>
    </recommendedName>
</protein>
<dbReference type="SUPFAM" id="SSF49464">
    <property type="entry name" value="Carboxypeptidase regulatory domain-like"/>
    <property type="match status" value="1"/>
</dbReference>
<proteinExistence type="predicted"/>
<dbReference type="OrthoDB" id="286727at2"/>
<reference evidence="1 2" key="1">
    <citation type="submission" date="2019-02" db="EMBL/GenBank/DDBJ databases">
        <title>Deep-cultivation of Planctomycetes and their phenomic and genomic characterization uncovers novel biology.</title>
        <authorList>
            <person name="Wiegand S."/>
            <person name="Jogler M."/>
            <person name="Boedeker C."/>
            <person name="Pinto D."/>
            <person name="Vollmers J."/>
            <person name="Rivas-Marin E."/>
            <person name="Kohn T."/>
            <person name="Peeters S.H."/>
            <person name="Heuer A."/>
            <person name="Rast P."/>
            <person name="Oberbeckmann S."/>
            <person name="Bunk B."/>
            <person name="Jeske O."/>
            <person name="Meyerdierks A."/>
            <person name="Storesund J.E."/>
            <person name="Kallscheuer N."/>
            <person name="Luecker S."/>
            <person name="Lage O.M."/>
            <person name="Pohl T."/>
            <person name="Merkel B.J."/>
            <person name="Hornburger P."/>
            <person name="Mueller R.-W."/>
            <person name="Bruemmer F."/>
            <person name="Labrenz M."/>
            <person name="Spormann A.M."/>
            <person name="Op Den Camp H."/>
            <person name="Overmann J."/>
            <person name="Amann R."/>
            <person name="Jetten M.S.M."/>
            <person name="Mascher T."/>
            <person name="Medema M.H."/>
            <person name="Devos D.P."/>
            <person name="Kaster A.-K."/>
            <person name="Ovreas L."/>
            <person name="Rohde M."/>
            <person name="Galperin M.Y."/>
            <person name="Jogler C."/>
        </authorList>
    </citation>
    <scope>NUCLEOTIDE SEQUENCE [LARGE SCALE GENOMIC DNA]</scope>
    <source>
        <strain evidence="1 2">Pla144</strain>
    </source>
</reference>
<evidence type="ECO:0000313" key="1">
    <source>
        <dbReference type="EMBL" id="TWU22712.1"/>
    </source>
</evidence>
<sequence length="161" mass="17677">MFENLRPITRLLTLLALGVQLGCSNTPYELVSVSGVVTLNGEPLSDATVSFEPNGAGKELVGPGSMGTTDEQGAYELETYKNESGAVVGFHTVRISTFKSEFKDFKNSDDLEIVSKERVPWQYNLNTQLTFEVPTEGTEGANFELTGEAPQLNNRLGRRRK</sequence>
<comment type="caution">
    <text evidence="1">The sequence shown here is derived from an EMBL/GenBank/DDBJ whole genome shotgun (WGS) entry which is preliminary data.</text>
</comment>
<dbReference type="EMBL" id="SJPS01000007">
    <property type="protein sequence ID" value="TWU22712.1"/>
    <property type="molecule type" value="Genomic_DNA"/>
</dbReference>
<accession>A0A5C6CF26</accession>
<dbReference type="RefSeq" id="WP_146452464.1">
    <property type="nucleotide sequence ID" value="NZ_SJPS01000007.1"/>
</dbReference>
<dbReference type="Proteomes" id="UP000318437">
    <property type="component" value="Unassembled WGS sequence"/>
</dbReference>
<evidence type="ECO:0008006" key="3">
    <source>
        <dbReference type="Google" id="ProtNLM"/>
    </source>
</evidence>
<dbReference type="AlphaFoldDB" id="A0A5C6CF26"/>